<evidence type="ECO:0000313" key="3">
    <source>
        <dbReference type="EMBL" id="PTU32457.1"/>
    </source>
</evidence>
<keyword evidence="1" id="KW-1133">Transmembrane helix</keyword>
<accession>A0A2T5MIP7</accession>
<feature type="transmembrane region" description="Helical" evidence="1">
    <location>
        <begin position="156"/>
        <end position="176"/>
    </location>
</feature>
<feature type="transmembrane region" description="Helical" evidence="1">
    <location>
        <begin position="188"/>
        <end position="206"/>
    </location>
</feature>
<dbReference type="EMBL" id="QANS01000002">
    <property type="protein sequence ID" value="PTU32457.1"/>
    <property type="molecule type" value="Genomic_DNA"/>
</dbReference>
<feature type="transmembrane region" description="Helical" evidence="1">
    <location>
        <begin position="46"/>
        <end position="65"/>
    </location>
</feature>
<feature type="transmembrane region" description="Helical" evidence="1">
    <location>
        <begin position="18"/>
        <end position="40"/>
    </location>
</feature>
<dbReference type="SUPFAM" id="SSF103481">
    <property type="entry name" value="Multidrug resistance efflux transporter EmrE"/>
    <property type="match status" value="2"/>
</dbReference>
<keyword evidence="1" id="KW-0472">Membrane</keyword>
<evidence type="ECO:0000256" key="1">
    <source>
        <dbReference type="SAM" id="Phobius"/>
    </source>
</evidence>
<gene>
    <name evidence="3" type="ORF">CJD38_07370</name>
</gene>
<dbReference type="PANTHER" id="PTHR22911:SF103">
    <property type="entry name" value="BLR2811 PROTEIN"/>
    <property type="match status" value="1"/>
</dbReference>
<feature type="transmembrane region" description="Helical" evidence="1">
    <location>
        <begin position="132"/>
        <end position="150"/>
    </location>
</feature>
<comment type="caution">
    <text evidence="3">The sequence shown here is derived from an EMBL/GenBank/DDBJ whole genome shotgun (WGS) entry which is preliminary data.</text>
</comment>
<dbReference type="PANTHER" id="PTHR22911">
    <property type="entry name" value="ACYL-MALONYL CONDENSING ENZYME-RELATED"/>
    <property type="match status" value="1"/>
</dbReference>
<feature type="transmembrane region" description="Helical" evidence="1">
    <location>
        <begin position="218"/>
        <end position="235"/>
    </location>
</feature>
<dbReference type="GO" id="GO:0016020">
    <property type="term" value="C:membrane"/>
    <property type="evidence" value="ECO:0007669"/>
    <property type="project" value="InterPro"/>
</dbReference>
<dbReference type="InterPro" id="IPR000620">
    <property type="entry name" value="EamA_dom"/>
</dbReference>
<feature type="transmembrane region" description="Helical" evidence="1">
    <location>
        <begin position="272"/>
        <end position="290"/>
    </location>
</feature>
<feature type="domain" description="EamA" evidence="2">
    <location>
        <begin position="157"/>
        <end position="288"/>
    </location>
</feature>
<keyword evidence="1" id="KW-0812">Transmembrane</keyword>
<feature type="domain" description="EamA" evidence="2">
    <location>
        <begin position="16"/>
        <end position="147"/>
    </location>
</feature>
<feature type="transmembrane region" description="Helical" evidence="1">
    <location>
        <begin position="104"/>
        <end position="125"/>
    </location>
</feature>
<sequence length="304" mass="32001">MSSTANQSGSAAHSSRGVLLFMLGVLMFACMDSTTKYLVAHYEAPLVVAIRYIVNCLLMVILLTPSQGKALVRTKRTGLVLVRAACLASASIFVALAFQRMPVAEATGILFLSPLLVVLVSGPLLGEKVGAFGWIAAIGGFAGILLIAHPGSGMDFLGTVFALCAVVATGCYQLLSRVLATTESTIPMLFYTALVGSIVFGLYLPWSWGGPAPTPLQLLLFLATGVLGGLGHFLYTAAHREAPASLLAPMMYIQLVWAGLLGWIVFDHVPDTTAILGMCIVAASGLMVALKSRMAQRTLAEPVE</sequence>
<dbReference type="AlphaFoldDB" id="A0A2T5MIP7"/>
<feature type="transmembrane region" description="Helical" evidence="1">
    <location>
        <begin position="247"/>
        <end position="266"/>
    </location>
</feature>
<dbReference type="Pfam" id="PF00892">
    <property type="entry name" value="EamA"/>
    <property type="match status" value="2"/>
</dbReference>
<dbReference type="InterPro" id="IPR037185">
    <property type="entry name" value="EmrE-like"/>
</dbReference>
<dbReference type="OrthoDB" id="6115788at2"/>
<proteinExistence type="predicted"/>
<organism evidence="3 4">
    <name type="scientific">Stenotrophobium rhamnosiphilum</name>
    <dbReference type="NCBI Taxonomy" id="2029166"/>
    <lineage>
        <taxon>Bacteria</taxon>
        <taxon>Pseudomonadati</taxon>
        <taxon>Pseudomonadota</taxon>
        <taxon>Gammaproteobacteria</taxon>
        <taxon>Nevskiales</taxon>
        <taxon>Nevskiaceae</taxon>
        <taxon>Stenotrophobium</taxon>
    </lineage>
</organism>
<protein>
    <submittedName>
        <fullName evidence="3">EamA/RhaT family transporter</fullName>
    </submittedName>
</protein>
<evidence type="ECO:0000313" key="4">
    <source>
        <dbReference type="Proteomes" id="UP000244248"/>
    </source>
</evidence>
<dbReference type="RefSeq" id="WP_107939654.1">
    <property type="nucleotide sequence ID" value="NZ_QANS01000002.1"/>
</dbReference>
<name>A0A2T5MIP7_9GAMM</name>
<feature type="transmembrane region" description="Helical" evidence="1">
    <location>
        <begin position="77"/>
        <end position="98"/>
    </location>
</feature>
<keyword evidence="4" id="KW-1185">Reference proteome</keyword>
<evidence type="ECO:0000259" key="2">
    <source>
        <dbReference type="Pfam" id="PF00892"/>
    </source>
</evidence>
<reference evidence="3 4" key="1">
    <citation type="submission" date="2018-04" db="EMBL/GenBank/DDBJ databases">
        <title>Novel species isolated from glacier.</title>
        <authorList>
            <person name="Liu Q."/>
            <person name="Xin Y.-H."/>
        </authorList>
    </citation>
    <scope>NUCLEOTIDE SEQUENCE [LARGE SCALE GENOMIC DNA]</scope>
    <source>
        <strain evidence="3 4">GT1R17</strain>
    </source>
</reference>
<dbReference type="Proteomes" id="UP000244248">
    <property type="component" value="Unassembled WGS sequence"/>
</dbReference>